<keyword evidence="3 6" id="KW-0812">Transmembrane</keyword>
<proteinExistence type="inferred from homology"/>
<dbReference type="PANTHER" id="PTHR16172:SF30">
    <property type="entry name" value="SUGAR BABY, ISOFORM C"/>
    <property type="match status" value="1"/>
</dbReference>
<evidence type="ECO:0000256" key="5">
    <source>
        <dbReference type="ARBA" id="ARBA00023136"/>
    </source>
</evidence>
<evidence type="ECO:0000313" key="8">
    <source>
        <dbReference type="EMBL" id="GFY79316.1"/>
    </source>
</evidence>
<dbReference type="InterPro" id="IPR051717">
    <property type="entry name" value="MFS_MFSD6"/>
</dbReference>
<dbReference type="Pfam" id="PF12832">
    <property type="entry name" value="MFS_1_like"/>
    <property type="match status" value="1"/>
</dbReference>
<dbReference type="GO" id="GO:0016020">
    <property type="term" value="C:membrane"/>
    <property type="evidence" value="ECO:0007669"/>
    <property type="project" value="UniProtKB-SubCell"/>
</dbReference>
<evidence type="ECO:0000259" key="7">
    <source>
        <dbReference type="Pfam" id="PF12832"/>
    </source>
</evidence>
<keyword evidence="5 6" id="KW-0472">Membrane</keyword>
<name>A0A8X6YU54_9ARAC</name>
<dbReference type="AlphaFoldDB" id="A0A8X6YU54"/>
<keyword evidence="9" id="KW-1185">Reference proteome</keyword>
<sequence length="99" mass="10349">MSYGFTYGLFYVAVASYAKLSAKPGTEATTQAVLFTTHDSLGAGLGCVLAGIGFDTFGGHKTFLFASIFAGSGMVLSIILHLCVRKQKGVIDVSLPAHE</sequence>
<dbReference type="SUPFAM" id="SSF103473">
    <property type="entry name" value="MFS general substrate transporter"/>
    <property type="match status" value="1"/>
</dbReference>
<dbReference type="PANTHER" id="PTHR16172">
    <property type="entry name" value="MAJOR FACILITATOR SUPERFAMILY DOMAIN-CONTAINING PROTEIN 6-LIKE"/>
    <property type="match status" value="1"/>
</dbReference>
<dbReference type="InterPro" id="IPR024989">
    <property type="entry name" value="MFS_assoc_dom"/>
</dbReference>
<keyword evidence="4 6" id="KW-1133">Transmembrane helix</keyword>
<evidence type="ECO:0000313" key="9">
    <source>
        <dbReference type="Proteomes" id="UP000886998"/>
    </source>
</evidence>
<evidence type="ECO:0000256" key="4">
    <source>
        <dbReference type="ARBA" id="ARBA00022989"/>
    </source>
</evidence>
<feature type="domain" description="Major facilitator superfamily associated" evidence="7">
    <location>
        <begin position="3"/>
        <end position="65"/>
    </location>
</feature>
<feature type="transmembrane region" description="Helical" evidence="6">
    <location>
        <begin position="63"/>
        <end position="84"/>
    </location>
</feature>
<comment type="caution">
    <text evidence="8">The sequence shown here is derived from an EMBL/GenBank/DDBJ whole genome shotgun (WGS) entry which is preliminary data.</text>
</comment>
<protein>
    <submittedName>
        <fullName evidence="8">Major facilitator superfamily domain-containing protein 6</fullName>
    </submittedName>
</protein>
<comment type="similarity">
    <text evidence="2">Belongs to the major facilitator superfamily. MFSD6 family.</text>
</comment>
<organism evidence="8 9">
    <name type="scientific">Trichonephila inaurata madagascariensis</name>
    <dbReference type="NCBI Taxonomy" id="2747483"/>
    <lineage>
        <taxon>Eukaryota</taxon>
        <taxon>Metazoa</taxon>
        <taxon>Ecdysozoa</taxon>
        <taxon>Arthropoda</taxon>
        <taxon>Chelicerata</taxon>
        <taxon>Arachnida</taxon>
        <taxon>Araneae</taxon>
        <taxon>Araneomorphae</taxon>
        <taxon>Entelegynae</taxon>
        <taxon>Araneoidea</taxon>
        <taxon>Nephilidae</taxon>
        <taxon>Trichonephila</taxon>
        <taxon>Trichonephila inaurata</taxon>
    </lineage>
</organism>
<reference evidence="8" key="1">
    <citation type="submission" date="2020-08" db="EMBL/GenBank/DDBJ databases">
        <title>Multicomponent nature underlies the extraordinary mechanical properties of spider dragline silk.</title>
        <authorList>
            <person name="Kono N."/>
            <person name="Nakamura H."/>
            <person name="Mori M."/>
            <person name="Yoshida Y."/>
            <person name="Ohtoshi R."/>
            <person name="Malay A.D."/>
            <person name="Moran D.A.P."/>
            <person name="Tomita M."/>
            <person name="Numata K."/>
            <person name="Arakawa K."/>
        </authorList>
    </citation>
    <scope>NUCLEOTIDE SEQUENCE</scope>
</reference>
<evidence type="ECO:0000256" key="6">
    <source>
        <dbReference type="SAM" id="Phobius"/>
    </source>
</evidence>
<evidence type="ECO:0000256" key="2">
    <source>
        <dbReference type="ARBA" id="ARBA00005241"/>
    </source>
</evidence>
<dbReference type="EMBL" id="BMAV01023511">
    <property type="protein sequence ID" value="GFY79316.1"/>
    <property type="molecule type" value="Genomic_DNA"/>
</dbReference>
<dbReference type="Gene3D" id="1.20.1250.20">
    <property type="entry name" value="MFS general substrate transporter like domains"/>
    <property type="match status" value="1"/>
</dbReference>
<accession>A0A8X6YU54</accession>
<evidence type="ECO:0000256" key="3">
    <source>
        <dbReference type="ARBA" id="ARBA00022692"/>
    </source>
</evidence>
<dbReference type="OrthoDB" id="515887at2759"/>
<dbReference type="Proteomes" id="UP000886998">
    <property type="component" value="Unassembled WGS sequence"/>
</dbReference>
<dbReference type="InterPro" id="IPR036259">
    <property type="entry name" value="MFS_trans_sf"/>
</dbReference>
<evidence type="ECO:0000256" key="1">
    <source>
        <dbReference type="ARBA" id="ARBA00004141"/>
    </source>
</evidence>
<comment type="subcellular location">
    <subcellularLocation>
        <location evidence="1">Membrane</location>
        <topology evidence="1">Multi-pass membrane protein</topology>
    </subcellularLocation>
</comment>
<gene>
    <name evidence="8" type="primary">Mfsd6_1</name>
    <name evidence="8" type="ORF">TNIN_484501</name>
</gene>